<evidence type="ECO:0000256" key="1">
    <source>
        <dbReference type="SAM" id="Phobius"/>
    </source>
</evidence>
<organism evidence="2 3">
    <name type="scientific">Corynebacterium macginleyi</name>
    <dbReference type="NCBI Taxonomy" id="38290"/>
    <lineage>
        <taxon>Bacteria</taxon>
        <taxon>Bacillati</taxon>
        <taxon>Actinomycetota</taxon>
        <taxon>Actinomycetes</taxon>
        <taxon>Mycobacteriales</taxon>
        <taxon>Corynebacteriaceae</taxon>
        <taxon>Corynebacterium</taxon>
    </lineage>
</organism>
<gene>
    <name evidence="2" type="ORF">GWO63_010075</name>
</gene>
<accession>A0ABS1Y875</accession>
<evidence type="ECO:0000313" key="3">
    <source>
        <dbReference type="Proteomes" id="UP001518680"/>
    </source>
</evidence>
<evidence type="ECO:0000313" key="2">
    <source>
        <dbReference type="EMBL" id="MBM0244574.1"/>
    </source>
</evidence>
<sequence>MTTWLVALTSIVFINVLGTLALSIAVNQRLKRLEKEAARGYYRDRELQKSINSINKTVTLEAGWGIDAASLRSLEAHLQRNGDD</sequence>
<comment type="caution">
    <text evidence="2">The sequence shown here is derived from an EMBL/GenBank/DDBJ whole genome shotgun (WGS) entry which is preliminary data.</text>
</comment>
<name>A0ABS1Y875_9CORY</name>
<dbReference type="Proteomes" id="UP001518680">
    <property type="component" value="Unassembled WGS sequence"/>
</dbReference>
<protein>
    <submittedName>
        <fullName evidence="2">Uncharacterized protein</fullName>
    </submittedName>
</protein>
<reference evidence="2 3" key="1">
    <citation type="submission" date="2021-01" db="EMBL/GenBank/DDBJ databases">
        <title>Complete genome sequences of Corynebacterium macginleyi strains isolated from infectious keratitis.</title>
        <authorList>
            <person name="Sagerfors S."/>
            <person name="Poehlein A."/>
            <person name="Soderquist B."/>
            <person name="Bruggemann H."/>
        </authorList>
    </citation>
    <scope>NUCLEOTIDE SEQUENCE [LARGE SCALE GENOMIC DNA]</scope>
    <source>
        <strain evidence="2 3">12T220</strain>
    </source>
</reference>
<dbReference type="RefSeq" id="WP_200449284.1">
    <property type="nucleotide sequence ID" value="NZ_JAACBX020000002.1"/>
</dbReference>
<feature type="transmembrane region" description="Helical" evidence="1">
    <location>
        <begin position="6"/>
        <end position="26"/>
    </location>
</feature>
<proteinExistence type="predicted"/>
<keyword evidence="1" id="KW-0812">Transmembrane</keyword>
<keyword evidence="1" id="KW-0472">Membrane</keyword>
<dbReference type="EMBL" id="JAACBX020000002">
    <property type="protein sequence ID" value="MBM0244574.1"/>
    <property type="molecule type" value="Genomic_DNA"/>
</dbReference>
<keyword evidence="3" id="KW-1185">Reference proteome</keyword>
<keyword evidence="1" id="KW-1133">Transmembrane helix</keyword>